<comment type="caution">
    <text evidence="1">The sequence shown here is derived from an EMBL/GenBank/DDBJ whole genome shotgun (WGS) entry which is preliminary data.</text>
</comment>
<reference evidence="1 2" key="1">
    <citation type="submission" date="2019-03" db="EMBL/GenBank/DDBJ databases">
        <title>Genomic analyses of the natural microbiome of Caenorhabditis elegans.</title>
        <authorList>
            <person name="Samuel B."/>
        </authorList>
    </citation>
    <scope>NUCLEOTIDE SEQUENCE [LARGE SCALE GENOMIC DNA]</scope>
    <source>
        <strain evidence="1 2">BIGb0525</strain>
    </source>
</reference>
<gene>
    <name evidence="1" type="ORF">EDF87_12182</name>
</gene>
<sequence length="141" mass="16169">MGFSATLWEWYGQSEYTRVLAVCEVFQALEFLAQVSDTQQRTIPDCPACEVWSGMIHPVKEVLSICGSALPEDIKTRLGSISERCEGFSEAAFRCHDRLIFDHDEWMPIRTLAAELLALMELTEIYPFLDELLLDCRKFAR</sequence>
<evidence type="ECO:0000313" key="2">
    <source>
        <dbReference type="Proteomes" id="UP000295804"/>
    </source>
</evidence>
<evidence type="ECO:0000313" key="1">
    <source>
        <dbReference type="EMBL" id="TDV39932.1"/>
    </source>
</evidence>
<proteinExistence type="predicted"/>
<name>A0A4R7UVG3_9PSED</name>
<protein>
    <submittedName>
        <fullName evidence="1">Uncharacterized protein</fullName>
    </submittedName>
</protein>
<dbReference type="Proteomes" id="UP000295804">
    <property type="component" value="Unassembled WGS sequence"/>
</dbReference>
<dbReference type="RefSeq" id="WP_166675001.1">
    <property type="nucleotide sequence ID" value="NZ_SOCQ01000021.1"/>
</dbReference>
<dbReference type="AlphaFoldDB" id="A0A4R7UVG3"/>
<organism evidence="1 2">
    <name type="scientific">Pseudomonas helmanticensis</name>
    <dbReference type="NCBI Taxonomy" id="1471381"/>
    <lineage>
        <taxon>Bacteria</taxon>
        <taxon>Pseudomonadati</taxon>
        <taxon>Pseudomonadota</taxon>
        <taxon>Gammaproteobacteria</taxon>
        <taxon>Pseudomonadales</taxon>
        <taxon>Pseudomonadaceae</taxon>
        <taxon>Pseudomonas</taxon>
    </lineage>
</organism>
<accession>A0A4R7UVG3</accession>
<dbReference type="EMBL" id="SOCQ01000021">
    <property type="protein sequence ID" value="TDV39932.1"/>
    <property type="molecule type" value="Genomic_DNA"/>
</dbReference>